<proteinExistence type="inferred from homology"/>
<evidence type="ECO:0000259" key="4">
    <source>
        <dbReference type="Pfam" id="PF00535"/>
    </source>
</evidence>
<dbReference type="InterPro" id="IPR029044">
    <property type="entry name" value="Nucleotide-diphossugar_trans"/>
</dbReference>
<name>A0A385JNV4_9GAMM</name>
<evidence type="ECO:0000256" key="2">
    <source>
        <dbReference type="ARBA" id="ARBA00022676"/>
    </source>
</evidence>
<dbReference type="AlphaFoldDB" id="A0A385JNV4"/>
<keyword evidence="3" id="KW-0808">Transferase</keyword>
<protein>
    <submittedName>
        <fullName evidence="5">Gt4</fullName>
    </submittedName>
</protein>
<dbReference type="PANTHER" id="PTHR43685:SF5">
    <property type="entry name" value="GLYCOSYLTRANSFERASE EPSE-RELATED"/>
    <property type="match status" value="1"/>
</dbReference>
<dbReference type="PANTHER" id="PTHR43685">
    <property type="entry name" value="GLYCOSYLTRANSFERASE"/>
    <property type="match status" value="1"/>
</dbReference>
<reference evidence="5" key="1">
    <citation type="journal article" date="2017" name="PLoS ONE">
        <title>Genetic diversity of the O antigens of Proteus species and the development of a suspension array for molecular serotyping.</title>
        <authorList>
            <person name="Yu X."/>
            <person name="Torzewska A."/>
            <person name="Zhang X."/>
            <person name="Yin Z."/>
            <person name="Drzewiecka D."/>
            <person name="Cao H."/>
            <person name="Liu B."/>
            <person name="Knirel Y.A."/>
            <person name="Rozalski A."/>
            <person name="Wang L."/>
        </authorList>
    </citation>
    <scope>NUCLEOTIDE SEQUENCE</scope>
    <source>
        <strain evidence="5">G2657</strain>
    </source>
</reference>
<dbReference type="InterPro" id="IPR050834">
    <property type="entry name" value="Glycosyltransf_2"/>
</dbReference>
<comment type="similarity">
    <text evidence="1">Belongs to the glycosyltransferase 2 family.</text>
</comment>
<dbReference type="GO" id="GO:0016757">
    <property type="term" value="F:glycosyltransferase activity"/>
    <property type="evidence" value="ECO:0007669"/>
    <property type="project" value="UniProtKB-KW"/>
</dbReference>
<feature type="domain" description="Glycosyltransferase 2-like" evidence="4">
    <location>
        <begin position="16"/>
        <end position="150"/>
    </location>
</feature>
<evidence type="ECO:0000256" key="1">
    <source>
        <dbReference type="ARBA" id="ARBA00006739"/>
    </source>
</evidence>
<evidence type="ECO:0000313" key="5">
    <source>
        <dbReference type="EMBL" id="AXY99976.1"/>
    </source>
</evidence>
<dbReference type="InterPro" id="IPR001173">
    <property type="entry name" value="Glyco_trans_2-like"/>
</dbReference>
<dbReference type="Pfam" id="PF00535">
    <property type="entry name" value="Glycos_transf_2"/>
    <property type="match status" value="1"/>
</dbReference>
<organism evidence="5">
    <name type="scientific">Proteus penneri</name>
    <dbReference type="NCBI Taxonomy" id="102862"/>
    <lineage>
        <taxon>Bacteria</taxon>
        <taxon>Pseudomonadati</taxon>
        <taxon>Pseudomonadota</taxon>
        <taxon>Gammaproteobacteria</taxon>
        <taxon>Enterobacterales</taxon>
        <taxon>Morganellaceae</taxon>
        <taxon>Proteus</taxon>
    </lineage>
</organism>
<dbReference type="RefSeq" id="WP_161706972.1">
    <property type="nucleotide sequence ID" value="NZ_JADNNB010000002.1"/>
</dbReference>
<dbReference type="SUPFAM" id="SSF53448">
    <property type="entry name" value="Nucleotide-diphospho-sugar transferases"/>
    <property type="match status" value="1"/>
</dbReference>
<keyword evidence="2" id="KW-0328">Glycosyltransferase</keyword>
<accession>A0A385JNV4</accession>
<dbReference type="EMBL" id="KY710728">
    <property type="protein sequence ID" value="AXY99976.1"/>
    <property type="molecule type" value="Genomic_DNA"/>
</dbReference>
<dbReference type="Gene3D" id="3.90.550.10">
    <property type="entry name" value="Spore Coat Polysaccharide Biosynthesis Protein SpsA, Chain A"/>
    <property type="match status" value="1"/>
</dbReference>
<sequence>MYKSIFIMSIYSLDKTDFIKRSIDSMLDQTVNNIYIYIAVDGIVSSQIITLLSAYEKNHNIKIFYFNENKGLAFRLNQLIDIAIKERFDFIARMDADDICRKDRIEKQINYLIRNDNISIVGSNVIEIDNNENHICEKIMDTDPFLITKNIIKKCPLNHPSVMFRSSVFENGLRYNNKLKNTQDYYLWVDAIKNGFNISNINESLIYFRVDENFFSRRGLKKAINDVKCRIYAMNELKKHTIKNYVFIAFLFIFRLSPKIIKKFGYKNFRNVNKL</sequence>
<evidence type="ECO:0000256" key="3">
    <source>
        <dbReference type="ARBA" id="ARBA00022679"/>
    </source>
</evidence>